<dbReference type="Pfam" id="PF02634">
    <property type="entry name" value="FdhD-NarQ"/>
    <property type="match status" value="1"/>
</dbReference>
<name>A0A1M6JAD1_9FIRM</name>
<dbReference type="PANTHER" id="PTHR30592">
    <property type="entry name" value="FORMATE DEHYDROGENASE"/>
    <property type="match status" value="1"/>
</dbReference>
<reference evidence="5" key="1">
    <citation type="submission" date="2016-11" db="EMBL/GenBank/DDBJ databases">
        <authorList>
            <person name="Varghese N."/>
            <person name="Submissions S."/>
        </authorList>
    </citation>
    <scope>NUCLEOTIDE SEQUENCE [LARGE SCALE GENOMIC DNA]</scope>
    <source>
        <strain evidence="5">DSM 17957</strain>
    </source>
</reference>
<dbReference type="RefSeq" id="WP_110941217.1">
    <property type="nucleotide sequence ID" value="NZ_FQZV01000025.1"/>
</dbReference>
<dbReference type="GO" id="GO:0097163">
    <property type="term" value="F:sulfur carrier activity"/>
    <property type="evidence" value="ECO:0007669"/>
    <property type="project" value="UniProtKB-UniRule"/>
</dbReference>
<sequence length="266" mass="29337">MECTKKVELNRYDGGSAARIVDEVITEYPFTVFVNGEELITLLCSPKALDYLAIGFLLSEGLIHQKTDLVRWQVDEEKGRIEIEALGTSSLVKELLGKRTLTTGCGKGTIFYNVVDSFQSKGIHCNLQFSASDLLQLMNRFNKDSELFLKTGGVHSTALSDGKEFLLFHEDVGRHNALDKMIGEAFLKEISLKDKIVLTSGRISSEMLIKAAKREIPVILSRSAPTDLSIALGETLGITVIGFARGGKMNVYTGTQRIVFDGVNRK</sequence>
<gene>
    <name evidence="3" type="primary">fdhD</name>
    <name evidence="4" type="ORF">SAMN02745975_02080</name>
</gene>
<dbReference type="OrthoDB" id="9782042at2"/>
<dbReference type="EMBL" id="FQZV01000025">
    <property type="protein sequence ID" value="SHJ43667.1"/>
    <property type="molecule type" value="Genomic_DNA"/>
</dbReference>
<dbReference type="Proteomes" id="UP000184536">
    <property type="component" value="Unassembled WGS sequence"/>
</dbReference>
<dbReference type="PANTHER" id="PTHR30592:SF1">
    <property type="entry name" value="SULFUR CARRIER PROTEIN FDHD"/>
    <property type="match status" value="1"/>
</dbReference>
<organism evidence="4 5">
    <name type="scientific">Geosporobacter subterraneus DSM 17957</name>
    <dbReference type="NCBI Taxonomy" id="1121919"/>
    <lineage>
        <taxon>Bacteria</taxon>
        <taxon>Bacillati</taxon>
        <taxon>Bacillota</taxon>
        <taxon>Clostridia</taxon>
        <taxon>Peptostreptococcales</taxon>
        <taxon>Thermotaleaceae</taxon>
        <taxon>Geosporobacter</taxon>
    </lineage>
</organism>
<evidence type="ECO:0000256" key="1">
    <source>
        <dbReference type="ARBA" id="ARBA00022490"/>
    </source>
</evidence>
<dbReference type="GO" id="GO:0016783">
    <property type="term" value="F:sulfurtransferase activity"/>
    <property type="evidence" value="ECO:0007669"/>
    <property type="project" value="InterPro"/>
</dbReference>
<comment type="similarity">
    <text evidence="3">Belongs to the FdhD family.</text>
</comment>
<feature type="binding site" evidence="3">
    <location>
        <begin position="243"/>
        <end position="248"/>
    </location>
    <ligand>
        <name>Mo-bis(molybdopterin guanine dinucleotide)</name>
        <dbReference type="ChEBI" id="CHEBI:60539"/>
    </ligand>
</feature>
<proteinExistence type="inferred from homology"/>
<comment type="subcellular location">
    <subcellularLocation>
        <location evidence="3">Cytoplasm</location>
    </subcellularLocation>
</comment>
<dbReference type="HAMAP" id="MF_00187">
    <property type="entry name" value="FdhD"/>
    <property type="match status" value="1"/>
</dbReference>
<evidence type="ECO:0000256" key="2">
    <source>
        <dbReference type="ARBA" id="ARBA00023150"/>
    </source>
</evidence>
<evidence type="ECO:0000313" key="4">
    <source>
        <dbReference type="EMBL" id="SHJ43667.1"/>
    </source>
</evidence>
<keyword evidence="2 3" id="KW-0501">Molybdenum cofactor biosynthesis</keyword>
<keyword evidence="1 3" id="KW-0963">Cytoplasm</keyword>
<dbReference type="GO" id="GO:0005737">
    <property type="term" value="C:cytoplasm"/>
    <property type="evidence" value="ECO:0007669"/>
    <property type="project" value="UniProtKB-SubCell"/>
</dbReference>
<feature type="active site" description="Cysteine persulfide intermediate" evidence="3">
    <location>
        <position position="105"/>
    </location>
</feature>
<comment type="function">
    <text evidence="3">Required for formate dehydrogenase (FDH) activity. Acts as a sulfur carrier protein that transfers sulfur from IscS to the molybdenum cofactor prior to its insertion into FDH.</text>
</comment>
<keyword evidence="5" id="KW-1185">Reference proteome</keyword>
<accession>A0A1M6JAD1</accession>
<protein>
    <recommendedName>
        <fullName evidence="3">Sulfur carrier protein FdhD</fullName>
    </recommendedName>
</protein>
<evidence type="ECO:0000313" key="5">
    <source>
        <dbReference type="Proteomes" id="UP000184536"/>
    </source>
</evidence>
<dbReference type="Gene3D" id="3.40.140.10">
    <property type="entry name" value="Cytidine Deaminase, domain 2"/>
    <property type="match status" value="1"/>
</dbReference>
<dbReference type="Gene3D" id="3.10.20.10">
    <property type="match status" value="1"/>
</dbReference>
<dbReference type="AlphaFoldDB" id="A0A1M6JAD1"/>
<dbReference type="SUPFAM" id="SSF53927">
    <property type="entry name" value="Cytidine deaminase-like"/>
    <property type="match status" value="1"/>
</dbReference>
<dbReference type="STRING" id="1121919.SAMN02745975_02080"/>
<dbReference type="PIRSF" id="PIRSF015626">
    <property type="entry name" value="FdhD"/>
    <property type="match status" value="1"/>
</dbReference>
<evidence type="ECO:0000256" key="3">
    <source>
        <dbReference type="HAMAP-Rule" id="MF_00187"/>
    </source>
</evidence>
<dbReference type="GO" id="GO:0006777">
    <property type="term" value="P:Mo-molybdopterin cofactor biosynthetic process"/>
    <property type="evidence" value="ECO:0007669"/>
    <property type="project" value="UniProtKB-UniRule"/>
</dbReference>
<dbReference type="InterPro" id="IPR016193">
    <property type="entry name" value="Cytidine_deaminase-like"/>
</dbReference>
<dbReference type="NCBIfam" id="TIGR00129">
    <property type="entry name" value="fdhD_narQ"/>
    <property type="match status" value="1"/>
</dbReference>
<dbReference type="InterPro" id="IPR003786">
    <property type="entry name" value="FdhD"/>
</dbReference>